<gene>
    <name evidence="8" type="ORF">AKJ09_09967</name>
</gene>
<dbReference type="InterPro" id="IPR013249">
    <property type="entry name" value="RNA_pol_sigma70_r4_t2"/>
</dbReference>
<name>A0A0K1QC29_9BACT</name>
<dbReference type="Pfam" id="PF04542">
    <property type="entry name" value="Sigma70_r2"/>
    <property type="match status" value="1"/>
</dbReference>
<dbReference type="InterPro" id="IPR014284">
    <property type="entry name" value="RNA_pol_sigma-70_dom"/>
</dbReference>
<dbReference type="SUPFAM" id="SSF88659">
    <property type="entry name" value="Sigma3 and sigma4 domains of RNA polymerase sigma factors"/>
    <property type="match status" value="1"/>
</dbReference>
<dbReference type="NCBIfam" id="TIGR02937">
    <property type="entry name" value="sigma70-ECF"/>
    <property type="match status" value="1"/>
</dbReference>
<dbReference type="PANTHER" id="PTHR43133:SF8">
    <property type="entry name" value="RNA POLYMERASE SIGMA FACTOR HI_1459-RELATED"/>
    <property type="match status" value="1"/>
</dbReference>
<dbReference type="Gene3D" id="1.10.10.10">
    <property type="entry name" value="Winged helix-like DNA-binding domain superfamily/Winged helix DNA-binding domain"/>
    <property type="match status" value="1"/>
</dbReference>
<keyword evidence="9" id="KW-1185">Reference proteome</keyword>
<dbReference type="InterPro" id="IPR036388">
    <property type="entry name" value="WH-like_DNA-bd_sf"/>
</dbReference>
<keyword evidence="2" id="KW-0805">Transcription regulation</keyword>
<accession>A0A0K1QC29</accession>
<dbReference type="InterPro" id="IPR039425">
    <property type="entry name" value="RNA_pol_sigma-70-like"/>
</dbReference>
<evidence type="ECO:0000313" key="9">
    <source>
        <dbReference type="Proteomes" id="UP000064967"/>
    </source>
</evidence>
<keyword evidence="5" id="KW-0804">Transcription</keyword>
<evidence type="ECO:0000256" key="1">
    <source>
        <dbReference type="ARBA" id="ARBA00010641"/>
    </source>
</evidence>
<proteinExistence type="inferred from homology"/>
<dbReference type="GO" id="GO:0006352">
    <property type="term" value="P:DNA-templated transcription initiation"/>
    <property type="evidence" value="ECO:0007669"/>
    <property type="project" value="InterPro"/>
</dbReference>
<dbReference type="PANTHER" id="PTHR43133">
    <property type="entry name" value="RNA POLYMERASE ECF-TYPE SIGMA FACTO"/>
    <property type="match status" value="1"/>
</dbReference>
<dbReference type="InterPro" id="IPR007627">
    <property type="entry name" value="RNA_pol_sigma70_r2"/>
</dbReference>
<dbReference type="Gene3D" id="1.10.1740.10">
    <property type="match status" value="1"/>
</dbReference>
<evidence type="ECO:0000256" key="2">
    <source>
        <dbReference type="ARBA" id="ARBA00023015"/>
    </source>
</evidence>
<sequence length="192" mass="21401">MVAVPSPQAIADVPTRDRAANERLRAIILEHYDFVWRSVRRLGVPPPETDDATQQTFIVLSRKLDRVEAGKERQFLFGIAMRVASSARRARAKLREVSEVPGEDDPRVPFVLPTVEARLDRAVARQALDEILAGMSDERRAVFVLAVFEEHSLADIATTLQIPITTVASRLKAAREALESGIARIRARRQGV</sequence>
<evidence type="ECO:0000313" key="8">
    <source>
        <dbReference type="EMBL" id="AKV03304.1"/>
    </source>
</evidence>
<dbReference type="GO" id="GO:0003677">
    <property type="term" value="F:DNA binding"/>
    <property type="evidence" value="ECO:0007669"/>
    <property type="project" value="UniProtKB-KW"/>
</dbReference>
<reference evidence="8 9" key="1">
    <citation type="submission" date="2015-08" db="EMBL/GenBank/DDBJ databases">
        <authorList>
            <person name="Babu N.S."/>
            <person name="Beckwith C.J."/>
            <person name="Beseler K.G."/>
            <person name="Brison A."/>
            <person name="Carone J.V."/>
            <person name="Caskin T.P."/>
            <person name="Diamond M."/>
            <person name="Durham M.E."/>
            <person name="Foxe J.M."/>
            <person name="Go M."/>
            <person name="Henderson B.A."/>
            <person name="Jones I.B."/>
            <person name="McGettigan J.A."/>
            <person name="Micheletti S.J."/>
            <person name="Nasrallah M.E."/>
            <person name="Ortiz D."/>
            <person name="Piller C.R."/>
            <person name="Privatt S.R."/>
            <person name="Schneider S.L."/>
            <person name="Sharp S."/>
            <person name="Smith T.C."/>
            <person name="Stanton J.D."/>
            <person name="Ullery H.E."/>
            <person name="Wilson R.J."/>
            <person name="Serrano M.G."/>
            <person name="Buck G."/>
            <person name="Lee V."/>
            <person name="Wang Y."/>
            <person name="Carvalho R."/>
            <person name="Voegtly L."/>
            <person name="Shi R."/>
            <person name="Duckworth R."/>
            <person name="Johnson A."/>
            <person name="Loviza R."/>
            <person name="Walstead R."/>
            <person name="Shah Z."/>
            <person name="Kiflezghi M."/>
            <person name="Wade K."/>
            <person name="Ball S.L."/>
            <person name="Bradley K.W."/>
            <person name="Asai D.J."/>
            <person name="Bowman C.A."/>
            <person name="Russell D.A."/>
            <person name="Pope W.H."/>
            <person name="Jacobs-Sera D."/>
            <person name="Hendrix R.W."/>
            <person name="Hatfull G.F."/>
        </authorList>
    </citation>
    <scope>NUCLEOTIDE SEQUENCE [LARGE SCALE GENOMIC DNA]</scope>
    <source>
        <strain evidence="8 9">DSM 27648</strain>
    </source>
</reference>
<dbReference type="Proteomes" id="UP000064967">
    <property type="component" value="Chromosome"/>
</dbReference>
<feature type="domain" description="RNA polymerase sigma-70 region 2" evidence="6">
    <location>
        <begin position="28"/>
        <end position="92"/>
    </location>
</feature>
<dbReference type="KEGG" id="llu:AKJ09_09967"/>
<keyword evidence="4" id="KW-0238">DNA-binding</keyword>
<evidence type="ECO:0000259" key="7">
    <source>
        <dbReference type="Pfam" id="PF08281"/>
    </source>
</evidence>
<evidence type="ECO:0000256" key="3">
    <source>
        <dbReference type="ARBA" id="ARBA00023082"/>
    </source>
</evidence>
<dbReference type="AlphaFoldDB" id="A0A0K1QC29"/>
<dbReference type="GO" id="GO:0016987">
    <property type="term" value="F:sigma factor activity"/>
    <property type="evidence" value="ECO:0007669"/>
    <property type="project" value="UniProtKB-KW"/>
</dbReference>
<dbReference type="Pfam" id="PF08281">
    <property type="entry name" value="Sigma70_r4_2"/>
    <property type="match status" value="1"/>
</dbReference>
<dbReference type="InterPro" id="IPR013324">
    <property type="entry name" value="RNA_pol_sigma_r3/r4-like"/>
</dbReference>
<dbReference type="EMBL" id="CP012333">
    <property type="protein sequence ID" value="AKV03304.1"/>
    <property type="molecule type" value="Genomic_DNA"/>
</dbReference>
<dbReference type="RefSeq" id="WP_169928421.1">
    <property type="nucleotide sequence ID" value="NZ_CP012333.1"/>
</dbReference>
<protein>
    <submittedName>
        <fullName evidence="8">RNA polymerase sigma factor RpoE</fullName>
    </submittedName>
</protein>
<feature type="domain" description="RNA polymerase sigma factor 70 region 4 type 2" evidence="7">
    <location>
        <begin position="125"/>
        <end position="178"/>
    </location>
</feature>
<evidence type="ECO:0000259" key="6">
    <source>
        <dbReference type="Pfam" id="PF04542"/>
    </source>
</evidence>
<dbReference type="SUPFAM" id="SSF88946">
    <property type="entry name" value="Sigma2 domain of RNA polymerase sigma factors"/>
    <property type="match status" value="1"/>
</dbReference>
<comment type="similarity">
    <text evidence="1">Belongs to the sigma-70 factor family. ECF subfamily.</text>
</comment>
<dbReference type="STRING" id="1391654.AKJ09_09967"/>
<dbReference type="InterPro" id="IPR013325">
    <property type="entry name" value="RNA_pol_sigma_r2"/>
</dbReference>
<evidence type="ECO:0000256" key="5">
    <source>
        <dbReference type="ARBA" id="ARBA00023163"/>
    </source>
</evidence>
<keyword evidence="3" id="KW-0731">Sigma factor</keyword>
<organism evidence="8 9">
    <name type="scientific">Labilithrix luteola</name>
    <dbReference type="NCBI Taxonomy" id="1391654"/>
    <lineage>
        <taxon>Bacteria</taxon>
        <taxon>Pseudomonadati</taxon>
        <taxon>Myxococcota</taxon>
        <taxon>Polyangia</taxon>
        <taxon>Polyangiales</taxon>
        <taxon>Labilitrichaceae</taxon>
        <taxon>Labilithrix</taxon>
    </lineage>
</organism>
<evidence type="ECO:0000256" key="4">
    <source>
        <dbReference type="ARBA" id="ARBA00023125"/>
    </source>
</evidence>